<dbReference type="Pfam" id="PF02797">
    <property type="entry name" value="Chal_sti_synt_C"/>
    <property type="match status" value="1"/>
</dbReference>
<feature type="domain" description="Chalcone/stilbene synthase C-terminal" evidence="6">
    <location>
        <begin position="220"/>
        <end position="344"/>
    </location>
</feature>
<dbReference type="PIRSF" id="PIRSF000451">
    <property type="entry name" value="PKS_III"/>
    <property type="match status" value="1"/>
</dbReference>
<dbReference type="InterPro" id="IPR001099">
    <property type="entry name" value="Chalcone/stilbene_synt_N"/>
</dbReference>
<evidence type="ECO:0000256" key="1">
    <source>
        <dbReference type="ARBA" id="ARBA00005531"/>
    </source>
</evidence>
<organism evidence="7 8">
    <name type="scientific">Azospirillum humicireducens</name>
    <dbReference type="NCBI Taxonomy" id="1226968"/>
    <lineage>
        <taxon>Bacteria</taxon>
        <taxon>Pseudomonadati</taxon>
        <taxon>Pseudomonadota</taxon>
        <taxon>Alphaproteobacteria</taxon>
        <taxon>Rhodospirillales</taxon>
        <taxon>Azospirillaceae</taxon>
        <taxon>Azospirillum</taxon>
    </lineage>
</organism>
<dbReference type="OrthoDB" id="9786288at2"/>
<dbReference type="GO" id="GO:0016747">
    <property type="term" value="F:acyltransferase activity, transferring groups other than amino-acyl groups"/>
    <property type="evidence" value="ECO:0007669"/>
    <property type="project" value="InterPro"/>
</dbReference>
<dbReference type="InterPro" id="IPR012328">
    <property type="entry name" value="Chalcone/stilbene_synt_C"/>
</dbReference>
<protein>
    <submittedName>
        <fullName evidence="7">Chalcone synthase</fullName>
    </submittedName>
</protein>
<dbReference type="AlphaFoldDB" id="A0A2R4VXB4"/>
<keyword evidence="2" id="KW-0808">Transferase</keyword>
<dbReference type="KEGG" id="ahu:A6A40_29115"/>
<comment type="similarity">
    <text evidence="1">Belongs to the thiolase-like superfamily. Chalcone/stilbene synthases family.</text>
</comment>
<evidence type="ECO:0000313" key="7">
    <source>
        <dbReference type="EMBL" id="AWB09047.1"/>
    </source>
</evidence>
<sequence>MSLDPRLLAVATALPPHRFEQEETLAVARTVFAHRLRDFDRLAPVFANTGIRARHAACPLSWYLEPHGWGERAAVFERVSLDLLEEAAGKALDATGLRPADVDAIVCATTTGIATPSLEALLLDRMGFRPDTVRLPVFGLGCAGGALGLARAGMMARAMPGRTVLFLVVELCTLSHRPEEASPTNVVASALFADGAAAALLRAPMAGDDALGPRVIDSAEHTWPGTRRIMGWRIEDEGFGVVFSQDIPRLIRERMAPVIDRFLSGRGMSRADLSGVICHPGGAKVLQALTEVLEPATTGMDESWAVLGDCGNMSAASVMFVLDRRMRAGARGPHLMLALGPGFTAGLTLLDL</sequence>
<proteinExistence type="inferred from homology"/>
<gene>
    <name evidence="7" type="ORF">A6A40_29115</name>
</gene>
<dbReference type="PANTHER" id="PTHR11877">
    <property type="entry name" value="HYDROXYMETHYLGLUTARYL-COA SYNTHASE"/>
    <property type="match status" value="1"/>
</dbReference>
<dbReference type="EMBL" id="CP028907">
    <property type="protein sequence ID" value="AWB09047.1"/>
    <property type="molecule type" value="Genomic_DNA"/>
</dbReference>
<evidence type="ECO:0000256" key="4">
    <source>
        <dbReference type="PIRSR" id="PIRSR000451-1"/>
    </source>
</evidence>
<keyword evidence="7" id="KW-0614">Plasmid</keyword>
<dbReference type="InterPro" id="IPR011141">
    <property type="entry name" value="Polyketide_synthase_type-III"/>
</dbReference>
<dbReference type="Pfam" id="PF00195">
    <property type="entry name" value="Chal_sti_synt_N"/>
    <property type="match status" value="1"/>
</dbReference>
<keyword evidence="8" id="KW-1185">Reference proteome</keyword>
<evidence type="ECO:0000259" key="5">
    <source>
        <dbReference type="Pfam" id="PF00195"/>
    </source>
</evidence>
<feature type="domain" description="Chalcone/stilbene synthase N-terminal" evidence="5">
    <location>
        <begin position="72"/>
        <end position="201"/>
    </location>
</feature>
<dbReference type="Proteomes" id="UP000077405">
    <property type="component" value="Plasmid pYZ6"/>
</dbReference>
<evidence type="ECO:0000256" key="3">
    <source>
        <dbReference type="ARBA" id="ARBA00023315"/>
    </source>
</evidence>
<evidence type="ECO:0000256" key="2">
    <source>
        <dbReference type="ARBA" id="ARBA00022679"/>
    </source>
</evidence>
<geneLocation type="plasmid" evidence="7 8">
    <name>pYZ6</name>
</geneLocation>
<accession>A0A2R4VXB4</accession>
<keyword evidence="3" id="KW-0012">Acyltransferase</keyword>
<dbReference type="RefSeq" id="WP_108549290.1">
    <property type="nucleotide sequence ID" value="NZ_CP028907.1"/>
</dbReference>
<reference evidence="7 8" key="1">
    <citation type="submission" date="2018-04" db="EMBL/GenBank/DDBJ databases">
        <title>Complete genome sequence of the nitrogen-fixing bacterium Azospirillum humicireducens type strain SgZ-5.</title>
        <authorList>
            <person name="Yu Z."/>
        </authorList>
    </citation>
    <scope>NUCLEOTIDE SEQUENCE [LARGE SCALE GENOMIC DNA]</scope>
    <source>
        <strain evidence="7 8">SgZ-5</strain>
        <plasmid evidence="7 8">pYZ6</plasmid>
    </source>
</reference>
<name>A0A2R4VXB4_9PROT</name>
<dbReference type="Gene3D" id="3.40.47.10">
    <property type="match status" value="2"/>
</dbReference>
<feature type="active site" description="Acyl-thioester intermediate" evidence="4">
    <location>
        <position position="142"/>
    </location>
</feature>
<dbReference type="SUPFAM" id="SSF53901">
    <property type="entry name" value="Thiolase-like"/>
    <property type="match status" value="2"/>
</dbReference>
<dbReference type="InterPro" id="IPR016039">
    <property type="entry name" value="Thiolase-like"/>
</dbReference>
<evidence type="ECO:0000259" key="6">
    <source>
        <dbReference type="Pfam" id="PF02797"/>
    </source>
</evidence>
<evidence type="ECO:0000313" key="8">
    <source>
        <dbReference type="Proteomes" id="UP000077405"/>
    </source>
</evidence>
<dbReference type="GO" id="GO:0030639">
    <property type="term" value="P:polyketide biosynthetic process"/>
    <property type="evidence" value="ECO:0007669"/>
    <property type="project" value="TreeGrafter"/>
</dbReference>
<dbReference type="PANTHER" id="PTHR11877:SF99">
    <property type="entry name" value="1,3,6,8-TETRAHYDROXYNAPHTHALENE SYNTHASE"/>
    <property type="match status" value="1"/>
</dbReference>